<dbReference type="Proteomes" id="UP000242146">
    <property type="component" value="Unassembled WGS sequence"/>
</dbReference>
<dbReference type="Pfam" id="PF09169">
    <property type="entry name" value="BRCA-2_helical"/>
    <property type="match status" value="1"/>
</dbReference>
<comment type="caution">
    <text evidence="3">The sequence shown here is derived from an EMBL/GenBank/DDBJ whole genome shotgun (WGS) entry which is preliminary data.</text>
</comment>
<feature type="domain" description="BRCA2 OB1" evidence="1">
    <location>
        <begin position="85"/>
        <end position="208"/>
    </location>
</feature>
<dbReference type="GO" id="GO:0006355">
    <property type="term" value="P:regulation of DNA-templated transcription"/>
    <property type="evidence" value="ECO:0007669"/>
    <property type="project" value="TreeGrafter"/>
</dbReference>
<dbReference type="STRING" id="101127.A0A1X2GTD0"/>
<dbReference type="InterPro" id="IPR015252">
    <property type="entry name" value="BRCA2_hlx"/>
</dbReference>
<proteinExistence type="predicted"/>
<evidence type="ECO:0000259" key="2">
    <source>
        <dbReference type="Pfam" id="PF09169"/>
    </source>
</evidence>
<reference evidence="3 4" key="1">
    <citation type="submission" date="2016-07" db="EMBL/GenBank/DDBJ databases">
        <title>Pervasive Adenine N6-methylation of Active Genes in Fungi.</title>
        <authorList>
            <consortium name="DOE Joint Genome Institute"/>
            <person name="Mondo S.J."/>
            <person name="Dannebaum R.O."/>
            <person name="Kuo R.C."/>
            <person name="Labutti K."/>
            <person name="Haridas S."/>
            <person name="Kuo A."/>
            <person name="Salamov A."/>
            <person name="Ahrendt S.R."/>
            <person name="Lipzen A."/>
            <person name="Sullivan W."/>
            <person name="Andreopoulos W.B."/>
            <person name="Clum A."/>
            <person name="Lindquist E."/>
            <person name="Daum C."/>
            <person name="Ramamoorthy G.K."/>
            <person name="Gryganskyi A."/>
            <person name="Culley D."/>
            <person name="Magnuson J.K."/>
            <person name="James T.Y."/>
            <person name="O'Malley M.A."/>
            <person name="Stajich J.E."/>
            <person name="Spatafora J.W."/>
            <person name="Visel A."/>
            <person name="Grigoriev I.V."/>
        </authorList>
    </citation>
    <scope>NUCLEOTIDE SEQUENCE [LARGE SCALE GENOMIC DNA]</scope>
    <source>
        <strain evidence="3 4">NRRL 3301</strain>
    </source>
</reference>
<dbReference type="GO" id="GO:0000724">
    <property type="term" value="P:double-strand break repair via homologous recombination"/>
    <property type="evidence" value="ECO:0007669"/>
    <property type="project" value="InterPro"/>
</dbReference>
<dbReference type="SUPFAM" id="SSF50249">
    <property type="entry name" value="Nucleic acid-binding proteins"/>
    <property type="match status" value="2"/>
</dbReference>
<dbReference type="SUPFAM" id="SSF81872">
    <property type="entry name" value="BRCA2 helical domain"/>
    <property type="match status" value="1"/>
</dbReference>
<dbReference type="InterPro" id="IPR036315">
    <property type="entry name" value="BRCA2_hlx_sf"/>
</dbReference>
<protein>
    <recommendedName>
        <fullName evidence="5">BRCA2 OB1 domain-containing protein</fullName>
    </recommendedName>
</protein>
<dbReference type="PANTHER" id="PTHR11289">
    <property type="entry name" value="BREAST CANCER TYPE 2 SUSCEPTIBILITY PROTEIN BRCA2"/>
    <property type="match status" value="1"/>
</dbReference>
<feature type="domain" description="Breast cancer type 2 susceptibility protein helical" evidence="2">
    <location>
        <begin position="12"/>
        <end position="80"/>
    </location>
</feature>
<evidence type="ECO:0000259" key="1">
    <source>
        <dbReference type="Pfam" id="PF09103"/>
    </source>
</evidence>
<dbReference type="InterPro" id="IPR015525">
    <property type="entry name" value="BRCA2"/>
</dbReference>
<dbReference type="Pfam" id="PF09103">
    <property type="entry name" value="BRCA-2_OB1"/>
    <property type="match status" value="1"/>
</dbReference>
<name>A0A1X2GTD0_9FUNG</name>
<evidence type="ECO:0000313" key="3">
    <source>
        <dbReference type="EMBL" id="ORX61294.1"/>
    </source>
</evidence>
<dbReference type="OrthoDB" id="21095at2759"/>
<evidence type="ECO:0008006" key="5">
    <source>
        <dbReference type="Google" id="ProtNLM"/>
    </source>
</evidence>
<gene>
    <name evidence="3" type="ORF">DM01DRAFT_1119041</name>
</gene>
<sequence>MYTFSPKWTSDDAYEALLEAGALPSLLTKTWVSNHYGWIVWKLALRIRQFPWEHVPDGKFQWSPTHVINQLLYRYEREINMGQRSVIKRIMEHDDTPTKPMVLMVADIVAEVRNDGSKAYRLQLTDGWYQISAALDNRLEMMLDLQRLYIGQKIMIVGAQLQHGSTATSPLSSLVTTDEKHDRTSTALLLSANSCLPCAWDWKLGYQRQRRRQVRRIDDNVYEDGGVVTMLEIIICKKYPMMYSETLASGASQIRSSKEEEFVRLSLDQLQNKSPLERNVSGYFRLRICDISTRKKTLATLLISQATEFTHSALIEGNAYRLFFVQPYQPKFKNHIGLHLRTTRLTSWEQIVPPSTTTYPLRSISLCIDMKSVSDTDTDMVVYVLDAHDPLQTKRNCNISLWRQKLLVTDRSMAICQVVVNSFSRPAYIVPGQIICLLNVRCALHDSKYDITHIKTSDETEVIAKSTDCRHRDMVPELKHWAETAKEDMNRVKSRLGAIQSKPRIL</sequence>
<dbReference type="InterPro" id="IPR015187">
    <property type="entry name" value="BRCA2_OB_1"/>
</dbReference>
<dbReference type="AlphaFoldDB" id="A0A1X2GTD0"/>
<evidence type="ECO:0000313" key="4">
    <source>
        <dbReference type="Proteomes" id="UP000242146"/>
    </source>
</evidence>
<dbReference type="Gene3D" id="2.40.50.140">
    <property type="entry name" value="Nucleic acid-binding proteins"/>
    <property type="match status" value="3"/>
</dbReference>
<dbReference type="EMBL" id="MCGT01000003">
    <property type="protein sequence ID" value="ORX61294.1"/>
    <property type="molecule type" value="Genomic_DNA"/>
</dbReference>
<organism evidence="3 4">
    <name type="scientific">Hesseltinella vesiculosa</name>
    <dbReference type="NCBI Taxonomy" id="101127"/>
    <lineage>
        <taxon>Eukaryota</taxon>
        <taxon>Fungi</taxon>
        <taxon>Fungi incertae sedis</taxon>
        <taxon>Mucoromycota</taxon>
        <taxon>Mucoromycotina</taxon>
        <taxon>Mucoromycetes</taxon>
        <taxon>Mucorales</taxon>
        <taxon>Cunninghamellaceae</taxon>
        <taxon>Hesseltinella</taxon>
    </lineage>
</organism>
<accession>A0A1X2GTD0</accession>
<keyword evidence="4" id="KW-1185">Reference proteome</keyword>
<dbReference type="InterPro" id="IPR012340">
    <property type="entry name" value="NA-bd_OB-fold"/>
</dbReference>
<dbReference type="PANTHER" id="PTHR11289:SF0">
    <property type="entry name" value="BREAST CANCER TYPE 2 SUSCEPTIBILITY PROTEIN"/>
    <property type="match status" value="1"/>
</dbReference>